<accession>A0A3S4C7I3</accession>
<dbReference type="Proteomes" id="UP000289323">
    <property type="component" value="Unassembled WGS sequence"/>
</dbReference>
<dbReference type="AlphaFoldDB" id="A0A3S4C7I3"/>
<evidence type="ECO:0000313" key="1">
    <source>
        <dbReference type="EMBL" id="SPQ23335.1"/>
    </source>
</evidence>
<name>A0A3S4C7I3_9PEZI</name>
<sequence>MANQNAIQWIETFEEMYKAH</sequence>
<organism evidence="1 2">
    <name type="scientific">Thermothielavioides terrestris</name>
    <dbReference type="NCBI Taxonomy" id="2587410"/>
    <lineage>
        <taxon>Eukaryota</taxon>
        <taxon>Fungi</taxon>
        <taxon>Dikarya</taxon>
        <taxon>Ascomycota</taxon>
        <taxon>Pezizomycotina</taxon>
        <taxon>Sordariomycetes</taxon>
        <taxon>Sordariomycetidae</taxon>
        <taxon>Sordariales</taxon>
        <taxon>Chaetomiaceae</taxon>
        <taxon>Thermothielavioides</taxon>
    </lineage>
</organism>
<protein>
    <submittedName>
        <fullName evidence="1">F6715550-6459-42fc-817e-2ed721028e18</fullName>
    </submittedName>
</protein>
<reference evidence="1 2" key="1">
    <citation type="submission" date="2018-04" db="EMBL/GenBank/DDBJ databases">
        <authorList>
            <person name="Huttner S."/>
            <person name="Dainat J."/>
        </authorList>
    </citation>
    <scope>NUCLEOTIDE SEQUENCE [LARGE SCALE GENOMIC DNA]</scope>
</reference>
<evidence type="ECO:0000313" key="2">
    <source>
        <dbReference type="Proteomes" id="UP000289323"/>
    </source>
</evidence>
<dbReference type="EMBL" id="OUUZ01000010">
    <property type="protein sequence ID" value="SPQ23335.1"/>
    <property type="molecule type" value="Genomic_DNA"/>
</dbReference>
<gene>
    <name evidence="1" type="ORF">TT172_LOCUS5754</name>
</gene>
<proteinExistence type="predicted"/>